<proteinExistence type="predicted"/>
<evidence type="ECO:0000313" key="1">
    <source>
        <dbReference type="EMBL" id="GAC27124.1"/>
    </source>
</evidence>
<protein>
    <submittedName>
        <fullName evidence="1">Uncharacterized protein</fullName>
    </submittedName>
</protein>
<reference evidence="2" key="1">
    <citation type="journal article" date="2014" name="Environ. Microbiol.">
        <title>Comparative genomics of the marine bacterial genus Glaciecola reveals the high degree of genomic diversity and genomic characteristic for cold adaptation.</title>
        <authorList>
            <person name="Qin Q.L."/>
            <person name="Xie B.B."/>
            <person name="Yu Y."/>
            <person name="Shu Y.L."/>
            <person name="Rong J.C."/>
            <person name="Zhang Y.J."/>
            <person name="Zhao D.L."/>
            <person name="Chen X.L."/>
            <person name="Zhang X.Y."/>
            <person name="Chen B."/>
            <person name="Zhou B.C."/>
            <person name="Zhang Y.Z."/>
        </authorList>
    </citation>
    <scope>NUCLEOTIDE SEQUENCE [LARGE SCALE GENOMIC DNA]</scope>
    <source>
        <strain evidence="2">ACAM 615</strain>
    </source>
</reference>
<evidence type="ECO:0000313" key="2">
    <source>
        <dbReference type="Proteomes" id="UP000006251"/>
    </source>
</evidence>
<dbReference type="STRING" id="1121922.GCA_000428905_03388"/>
<keyword evidence="2" id="KW-1185">Reference proteome</keyword>
<organism evidence="1 2">
    <name type="scientific">Brumicola pallidula DSM 14239 = ACAM 615</name>
    <dbReference type="NCBI Taxonomy" id="1121922"/>
    <lineage>
        <taxon>Bacteria</taxon>
        <taxon>Pseudomonadati</taxon>
        <taxon>Pseudomonadota</taxon>
        <taxon>Gammaproteobacteria</taxon>
        <taxon>Alteromonadales</taxon>
        <taxon>Alteromonadaceae</taxon>
        <taxon>Brumicola</taxon>
    </lineage>
</organism>
<name>K6Y2S8_9ALTE</name>
<gene>
    <name evidence="1" type="ORF">GPAL_0243</name>
</gene>
<sequence length="61" mass="6669">MCCLVFDVTGLSDAAYWATILCDSPFDVQVLEGIRFPELADKAAVTSALRHKKPSLLNLDV</sequence>
<dbReference type="AlphaFoldDB" id="K6Y2S8"/>
<comment type="caution">
    <text evidence="1">The sequence shown here is derived from an EMBL/GenBank/DDBJ whole genome shotgun (WGS) entry which is preliminary data.</text>
</comment>
<accession>K6Y2S8</accession>
<dbReference type="EMBL" id="BAEQ01000007">
    <property type="protein sequence ID" value="GAC27124.1"/>
    <property type="molecule type" value="Genomic_DNA"/>
</dbReference>
<dbReference type="Proteomes" id="UP000006251">
    <property type="component" value="Unassembled WGS sequence"/>
</dbReference>